<dbReference type="OrthoDB" id="3733286at2"/>
<evidence type="ECO:0000313" key="2">
    <source>
        <dbReference type="Proteomes" id="UP000305233"/>
    </source>
</evidence>
<dbReference type="EMBL" id="SSWH01000007">
    <property type="protein sequence ID" value="THJ66273.1"/>
    <property type="molecule type" value="Genomic_DNA"/>
</dbReference>
<dbReference type="Proteomes" id="UP000305233">
    <property type="component" value="Unassembled WGS sequence"/>
</dbReference>
<name>A0A4S5E4D9_9MICC</name>
<gene>
    <name evidence="1" type="ORF">E8P82_09785</name>
</gene>
<protein>
    <recommendedName>
        <fullName evidence="3">DUF305 domain-containing protein</fullName>
    </recommendedName>
</protein>
<evidence type="ECO:0000313" key="1">
    <source>
        <dbReference type="EMBL" id="THJ66273.1"/>
    </source>
</evidence>
<organism evidence="1 2">
    <name type="scientific">Arthrobacter echini</name>
    <dbReference type="NCBI Taxonomy" id="1529066"/>
    <lineage>
        <taxon>Bacteria</taxon>
        <taxon>Bacillati</taxon>
        <taxon>Actinomycetota</taxon>
        <taxon>Actinomycetes</taxon>
        <taxon>Micrococcales</taxon>
        <taxon>Micrococcaceae</taxon>
        <taxon>Arthrobacter</taxon>
    </lineage>
</organism>
<comment type="caution">
    <text evidence="1">The sequence shown here is derived from an EMBL/GenBank/DDBJ whole genome shotgun (WGS) entry which is preliminary data.</text>
</comment>
<proteinExistence type="predicted"/>
<reference evidence="1 2" key="1">
    <citation type="submission" date="2019-04" db="EMBL/GenBank/DDBJ databases">
        <authorList>
            <person name="Liu Q."/>
            <person name="Xin Y.-H."/>
        </authorList>
    </citation>
    <scope>NUCLEOTIDE SEQUENCE [LARGE SCALE GENOMIC DNA]</scope>
    <source>
        <strain evidence="1 2">AM23</strain>
    </source>
</reference>
<accession>A0A4S5E4D9</accession>
<keyword evidence="2" id="KW-1185">Reference proteome</keyword>
<dbReference type="RefSeq" id="WP_136454472.1">
    <property type="nucleotide sequence ID" value="NZ_SSWH01000007.1"/>
</dbReference>
<sequence length="179" mass="19803">MTPDTERTPAARFDPSTLYPYLDLHLMGASNGIRLFDAAHSSWTGTQYEADFGRLRMTVREERAMLKRLIKALGHRPSLPKQSLARVMALVSARNPLNPRRRTASGGAQLELESLLSVLKGKEALWLTLLAVPLEDWARAGEGVPGHAAIERSLADCRGQQELVAGIMTATAADRFRRR</sequence>
<evidence type="ECO:0008006" key="3">
    <source>
        <dbReference type="Google" id="ProtNLM"/>
    </source>
</evidence>
<dbReference type="AlphaFoldDB" id="A0A4S5E4D9"/>